<accession>A0A7C1T865</accession>
<dbReference type="Pfam" id="PF12686">
    <property type="entry name" value="DUF3800"/>
    <property type="match status" value="1"/>
</dbReference>
<reference evidence="1" key="1">
    <citation type="journal article" date="2020" name="mSystems">
        <title>Genome- and Community-Level Interaction Insights into Carbon Utilization and Element Cycling Functions of Hydrothermarchaeota in Hydrothermal Sediment.</title>
        <authorList>
            <person name="Zhou Z."/>
            <person name="Liu Y."/>
            <person name="Xu W."/>
            <person name="Pan J."/>
            <person name="Luo Z.H."/>
            <person name="Li M."/>
        </authorList>
    </citation>
    <scope>NUCLEOTIDE SEQUENCE [LARGE SCALE GENOMIC DNA]</scope>
    <source>
        <strain evidence="1">SpSt-243</strain>
    </source>
</reference>
<dbReference type="EMBL" id="DSKI01000532">
    <property type="protein sequence ID" value="HEB44065.1"/>
    <property type="molecule type" value="Genomic_DNA"/>
</dbReference>
<comment type="caution">
    <text evidence="1">The sequence shown here is derived from an EMBL/GenBank/DDBJ whole genome shotgun (WGS) entry which is preliminary data.</text>
</comment>
<evidence type="ECO:0000313" key="1">
    <source>
        <dbReference type="EMBL" id="HEB44065.1"/>
    </source>
</evidence>
<protein>
    <submittedName>
        <fullName evidence="1">DUF3800 domain-containing protein</fullName>
    </submittedName>
</protein>
<organism evidence="1">
    <name type="scientific">Agrobacterium albertimagni</name>
    <dbReference type="NCBI Taxonomy" id="147266"/>
    <lineage>
        <taxon>Bacteria</taxon>
        <taxon>Pseudomonadati</taxon>
        <taxon>Pseudomonadota</taxon>
        <taxon>Alphaproteobacteria</taxon>
        <taxon>Hyphomicrobiales</taxon>
        <taxon>Rhizobiaceae</taxon>
        <taxon>Rhizobium/Agrobacterium group</taxon>
        <taxon>Agrobacterium</taxon>
    </lineage>
</organism>
<sequence length="280" mass="32732">MPQRNLIIYCDESTEKGRFYSHFYGGAMVPETHRRIIEERLNAVKVAQGLGAELKWTKITEAWADRYIAFIDEVFDLMDEGLIRMRVMFTQNSNKPIGLSDYQLENQYFLLYYQLIKHAFGLMHCGQPDVNRRVSIFLDEMPRHADNVRQFKQYLASLSSFPKFVSAGVEIRAENITGVSSHNHVILQALDIVMGAMQFRLNDKHLAKPVGKFRRAKRTKAKERVYRHINQRIRRLRPGFNIGVTTGLDGDTSNRWQHPYRHWLFIPAEYEKIKGVGKKR</sequence>
<dbReference type="AlphaFoldDB" id="A0A7C1T865"/>
<proteinExistence type="predicted"/>
<gene>
    <name evidence="1" type="ORF">ENP70_10310</name>
</gene>
<name>A0A7C1T865_9HYPH</name>
<dbReference type="InterPro" id="IPR024524">
    <property type="entry name" value="DUF3800"/>
</dbReference>